<evidence type="ECO:0000256" key="1">
    <source>
        <dbReference type="ARBA" id="ARBA00004496"/>
    </source>
</evidence>
<dbReference type="GO" id="GO:0005737">
    <property type="term" value="C:cytoplasm"/>
    <property type="evidence" value="ECO:0007669"/>
    <property type="project" value="UniProtKB-SubCell"/>
</dbReference>
<organism evidence="5 6">
    <name type="scientific">Vallitalea pronyensis</name>
    <dbReference type="NCBI Taxonomy" id="1348613"/>
    <lineage>
        <taxon>Bacteria</taxon>
        <taxon>Bacillati</taxon>
        <taxon>Bacillota</taxon>
        <taxon>Clostridia</taxon>
        <taxon>Lachnospirales</taxon>
        <taxon>Vallitaleaceae</taxon>
        <taxon>Vallitalea</taxon>
    </lineage>
</organism>
<proteinExistence type="predicted"/>
<keyword evidence="2" id="KW-0963">Cytoplasm</keyword>
<dbReference type="GO" id="GO:0009401">
    <property type="term" value="P:phosphoenolpyruvate-dependent sugar phosphotransferase system"/>
    <property type="evidence" value="ECO:0007669"/>
    <property type="project" value="UniProtKB-KW"/>
</dbReference>
<dbReference type="InterPro" id="IPR050399">
    <property type="entry name" value="HPr"/>
</dbReference>
<evidence type="ECO:0000256" key="2">
    <source>
        <dbReference type="ARBA" id="ARBA00022490"/>
    </source>
</evidence>
<dbReference type="InterPro" id="IPR002114">
    <property type="entry name" value="PTS_HPr_Ser_P_site"/>
</dbReference>
<evidence type="ECO:0000256" key="3">
    <source>
        <dbReference type="ARBA" id="ARBA00022683"/>
    </source>
</evidence>
<protein>
    <submittedName>
        <fullName evidence="5">HPr family phosphocarrier protein</fullName>
    </submittedName>
</protein>
<dbReference type="SUPFAM" id="SSF55594">
    <property type="entry name" value="HPr-like"/>
    <property type="match status" value="1"/>
</dbReference>
<keyword evidence="6" id="KW-1185">Reference proteome</keyword>
<dbReference type="AlphaFoldDB" id="A0A8J8SIG5"/>
<dbReference type="PANTHER" id="PTHR33705">
    <property type="entry name" value="PHOSPHOCARRIER PROTEIN HPR"/>
    <property type="match status" value="1"/>
</dbReference>
<dbReference type="Proteomes" id="UP000683246">
    <property type="component" value="Chromosome"/>
</dbReference>
<evidence type="ECO:0000313" key="6">
    <source>
        <dbReference type="Proteomes" id="UP000683246"/>
    </source>
</evidence>
<dbReference type="NCBIfam" id="TIGR01003">
    <property type="entry name" value="PTS_HPr_family"/>
    <property type="match status" value="1"/>
</dbReference>
<dbReference type="Gene3D" id="3.30.1340.10">
    <property type="entry name" value="HPr-like"/>
    <property type="match status" value="1"/>
</dbReference>
<dbReference type="PRINTS" id="PR00107">
    <property type="entry name" value="PHOSPHOCPHPR"/>
</dbReference>
<dbReference type="PANTHER" id="PTHR33705:SF2">
    <property type="entry name" value="PHOSPHOCARRIER PROTEIN NPR"/>
    <property type="match status" value="1"/>
</dbReference>
<dbReference type="PROSITE" id="PS00589">
    <property type="entry name" value="PTS_HPR_SER"/>
    <property type="match status" value="1"/>
</dbReference>
<sequence length="87" mass="9337">MTSISTKLLNESGLHARPAHLFVTTAQKYQSTIHVIKDDKKVDGKSILAILTLGASKNADIVIEAQGDDEKEAVTELGALIESNFGE</sequence>
<evidence type="ECO:0000259" key="4">
    <source>
        <dbReference type="PROSITE" id="PS51350"/>
    </source>
</evidence>
<dbReference type="InterPro" id="IPR035895">
    <property type="entry name" value="HPr-like_sf"/>
</dbReference>
<keyword evidence="3" id="KW-0598">Phosphotransferase system</keyword>
<dbReference type="PROSITE" id="PS51350">
    <property type="entry name" value="PTS_HPR_DOM"/>
    <property type="match status" value="1"/>
</dbReference>
<reference evidence="5" key="1">
    <citation type="submission" date="2020-07" db="EMBL/GenBank/DDBJ databases">
        <title>Vallitalea pronyensis genome.</title>
        <authorList>
            <person name="Postec A."/>
        </authorList>
    </citation>
    <scope>NUCLEOTIDE SEQUENCE</scope>
    <source>
        <strain evidence="5">FatNI3</strain>
    </source>
</reference>
<gene>
    <name evidence="5" type="ORF">HZI73_20665</name>
</gene>
<dbReference type="RefSeq" id="WP_212695259.1">
    <property type="nucleotide sequence ID" value="NZ_CP058649.1"/>
</dbReference>
<dbReference type="KEGG" id="vpy:HZI73_20665"/>
<feature type="domain" description="HPr" evidence="4">
    <location>
        <begin position="1"/>
        <end position="87"/>
    </location>
</feature>
<name>A0A8J8SIG5_9FIRM</name>
<accession>A0A8J8SIG5</accession>
<dbReference type="CDD" id="cd00367">
    <property type="entry name" value="PTS-HPr_like"/>
    <property type="match status" value="1"/>
</dbReference>
<evidence type="ECO:0000313" key="5">
    <source>
        <dbReference type="EMBL" id="QUI24566.1"/>
    </source>
</evidence>
<dbReference type="EMBL" id="CP058649">
    <property type="protein sequence ID" value="QUI24566.1"/>
    <property type="molecule type" value="Genomic_DNA"/>
</dbReference>
<dbReference type="Pfam" id="PF00381">
    <property type="entry name" value="PTS-HPr"/>
    <property type="match status" value="1"/>
</dbReference>
<dbReference type="InterPro" id="IPR000032">
    <property type="entry name" value="HPr-like"/>
</dbReference>
<comment type="subcellular location">
    <subcellularLocation>
        <location evidence="1">Cytoplasm</location>
    </subcellularLocation>
</comment>